<accession>A0AAV5FW88</accession>
<reference evidence="12" key="2">
    <citation type="submission" date="2021-12" db="EMBL/GenBank/DDBJ databases">
        <title>Resequencing data analysis of finger millet.</title>
        <authorList>
            <person name="Hatakeyama M."/>
            <person name="Aluri S."/>
            <person name="Balachadran M.T."/>
            <person name="Sivarajan S.R."/>
            <person name="Poveda L."/>
            <person name="Shimizu-Inatsugi R."/>
            <person name="Schlapbach R."/>
            <person name="Sreeman S.M."/>
            <person name="Shimizu K.K."/>
        </authorList>
    </citation>
    <scope>NUCLEOTIDE SEQUENCE</scope>
</reference>
<feature type="domain" description="Zinc finger PHD-type" evidence="11">
    <location>
        <begin position="681"/>
        <end position="782"/>
    </location>
</feature>
<dbReference type="InterPro" id="IPR032308">
    <property type="entry name" value="TDBD"/>
</dbReference>
<dbReference type="PANTHER" id="PTHR46508">
    <property type="entry name" value="PHD FINGER FAMILY PROTEIN"/>
    <property type="match status" value="1"/>
</dbReference>
<dbReference type="GO" id="GO:0005634">
    <property type="term" value="C:nucleus"/>
    <property type="evidence" value="ECO:0007669"/>
    <property type="project" value="UniProtKB-SubCell"/>
</dbReference>
<organism evidence="12 13">
    <name type="scientific">Eleusine coracana subsp. coracana</name>
    <dbReference type="NCBI Taxonomy" id="191504"/>
    <lineage>
        <taxon>Eukaryota</taxon>
        <taxon>Viridiplantae</taxon>
        <taxon>Streptophyta</taxon>
        <taxon>Embryophyta</taxon>
        <taxon>Tracheophyta</taxon>
        <taxon>Spermatophyta</taxon>
        <taxon>Magnoliopsida</taxon>
        <taxon>Liliopsida</taxon>
        <taxon>Poales</taxon>
        <taxon>Poaceae</taxon>
        <taxon>PACMAD clade</taxon>
        <taxon>Chloridoideae</taxon>
        <taxon>Cynodonteae</taxon>
        <taxon>Eleusininae</taxon>
        <taxon>Eleusine</taxon>
    </lineage>
</organism>
<evidence type="ECO:0000256" key="1">
    <source>
        <dbReference type="ARBA" id="ARBA00004123"/>
    </source>
</evidence>
<evidence type="ECO:0000256" key="5">
    <source>
        <dbReference type="ARBA" id="ARBA00022737"/>
    </source>
</evidence>
<evidence type="ECO:0000256" key="9">
    <source>
        <dbReference type="ARBA" id="ARBA00022833"/>
    </source>
</evidence>
<dbReference type="InterPro" id="IPR019787">
    <property type="entry name" value="Znf_PHD-finger"/>
</dbReference>
<comment type="similarity">
    <text evidence="2">Belongs to the disease resistance NB-LRR family.</text>
</comment>
<evidence type="ECO:0000313" key="13">
    <source>
        <dbReference type="Proteomes" id="UP001054889"/>
    </source>
</evidence>
<dbReference type="AlphaFoldDB" id="A0AAV5FW88"/>
<keyword evidence="10" id="KW-0539">Nucleus</keyword>
<evidence type="ECO:0000256" key="10">
    <source>
        <dbReference type="ARBA" id="ARBA00023242"/>
    </source>
</evidence>
<keyword evidence="4" id="KW-0479">Metal-binding</keyword>
<dbReference type="Pfam" id="PF16135">
    <property type="entry name" value="TDBD"/>
    <property type="match status" value="1"/>
</dbReference>
<dbReference type="CDD" id="cd14798">
    <property type="entry name" value="RX-CC_like"/>
    <property type="match status" value="1"/>
</dbReference>
<dbReference type="InterPro" id="IPR011011">
    <property type="entry name" value="Znf_FYVE_PHD"/>
</dbReference>
<dbReference type="Pfam" id="PF00628">
    <property type="entry name" value="PHD"/>
    <property type="match status" value="1"/>
</dbReference>
<comment type="subcellular location">
    <subcellularLocation>
        <location evidence="1">Nucleus</location>
    </subcellularLocation>
</comment>
<name>A0AAV5FW88_ELECO</name>
<keyword evidence="5" id="KW-0677">Repeat</keyword>
<dbReference type="SUPFAM" id="SSF55729">
    <property type="entry name" value="Acyl-CoA N-acyltransferases (Nat)"/>
    <property type="match status" value="1"/>
</dbReference>
<keyword evidence="13" id="KW-1185">Reference proteome</keyword>
<keyword evidence="8" id="KW-0611">Plant defense</keyword>
<dbReference type="InterPro" id="IPR016181">
    <property type="entry name" value="Acyl_CoA_acyltransferase"/>
</dbReference>
<dbReference type="GO" id="GO:0008270">
    <property type="term" value="F:zinc ion binding"/>
    <property type="evidence" value="ECO:0007669"/>
    <property type="project" value="UniProtKB-KW"/>
</dbReference>
<evidence type="ECO:0000256" key="2">
    <source>
        <dbReference type="ARBA" id="ARBA00008894"/>
    </source>
</evidence>
<dbReference type="InterPro" id="IPR038005">
    <property type="entry name" value="RX-like_CC"/>
</dbReference>
<dbReference type="InterPro" id="IPR041118">
    <property type="entry name" value="Rx_N"/>
</dbReference>
<keyword evidence="7" id="KW-0863">Zinc-finger</keyword>
<evidence type="ECO:0000256" key="6">
    <source>
        <dbReference type="ARBA" id="ARBA00022741"/>
    </source>
</evidence>
<dbReference type="Gene3D" id="3.30.40.10">
    <property type="entry name" value="Zinc/RING finger domain, C3HC4 (zinc finger)"/>
    <property type="match status" value="1"/>
</dbReference>
<proteinExistence type="inferred from homology"/>
<evidence type="ECO:0000256" key="8">
    <source>
        <dbReference type="ARBA" id="ARBA00022821"/>
    </source>
</evidence>
<keyword evidence="6" id="KW-0547">Nucleotide-binding</keyword>
<protein>
    <recommendedName>
        <fullName evidence="11">Zinc finger PHD-type domain-containing protein</fullName>
    </recommendedName>
</protein>
<evidence type="ECO:0000256" key="4">
    <source>
        <dbReference type="ARBA" id="ARBA00022723"/>
    </source>
</evidence>
<dbReference type="EMBL" id="BQKI01000098">
    <property type="protein sequence ID" value="GJN39909.1"/>
    <property type="molecule type" value="Genomic_DNA"/>
</dbReference>
<comment type="caution">
    <text evidence="12">The sequence shown here is derived from an EMBL/GenBank/DDBJ whole genome shotgun (WGS) entry which is preliminary data.</text>
</comment>
<dbReference type="Pfam" id="PF18052">
    <property type="entry name" value="Rx_N"/>
    <property type="match status" value="1"/>
</dbReference>
<keyword evidence="9" id="KW-0862">Zinc</keyword>
<evidence type="ECO:0000313" key="12">
    <source>
        <dbReference type="EMBL" id="GJN39909.1"/>
    </source>
</evidence>
<keyword evidence="3" id="KW-0433">Leucine-rich repeat</keyword>
<evidence type="ECO:0000259" key="11">
    <source>
        <dbReference type="SMART" id="SM00249"/>
    </source>
</evidence>
<dbReference type="Proteomes" id="UP001054889">
    <property type="component" value="Unassembled WGS sequence"/>
</dbReference>
<gene>
    <name evidence="12" type="primary">gb29062</name>
    <name evidence="12" type="ORF">PR202_gb29062</name>
</gene>
<dbReference type="GO" id="GO:0006952">
    <property type="term" value="P:defense response"/>
    <property type="evidence" value="ECO:0007669"/>
    <property type="project" value="UniProtKB-KW"/>
</dbReference>
<dbReference type="SMART" id="SM00249">
    <property type="entry name" value="PHD"/>
    <property type="match status" value="1"/>
</dbReference>
<sequence>MYSVFRSRLTQIPTDSVSSQAVQPDEYSLGHSHSHTLPIFCHLWLWVGLKRGILSSQGGYISHGDRKDVTVFQGWPDRQKISIPRSMSGSSVCASMEGNSALRFFCLDSNEMLCLAFGAGAMPKLRRLLLALDPRKWDKATPAGLNHLPCLEEIRVLTVSSPACCGGSESVKDKSELNQGVLDPIIAGVDILLPDLTIAKPSLKRLAQGSAGELSSNQAAANMVSANSEGEESWLSLSKGVMDAVIAKLSELVGGTCADLLGVSQDILSLKNELRGMNVLLTTLDDKEQLDPQLRNWRNQLVDTAYDIEDCIDDFKNNTTSVDAKASFISNVYNFLMNLRAHYDTAKQIKVPHSEETRSSEEGDRIMAAGGGREAEGLRELDNGRCDRGQGTEAPRIDVPPGTIMIACDNGAAQGDGAASCSTAIREDRVALKAEQQPNGIYYYKRRRYSKDKTAMPAFSSKRTPNRDISCQLEARVHRLLKDAGWTITPRIRKDRPKMAFYFAAPRREVVVTSLAQAWKFCGPDVVHCTSGVSEWGGNFLGSGRMSDQFWEDLVATMNYVGKMTLDAENPHSLLWQWQFLDPFVAVVFIDKRITALQKQKTLVAVNSSTRVVDEGSNSAYFKAHADSSLPKSSSNLFLQSGKSLTLCQLEAWTAEYMYRQSNNEWTRKVEVEAIDEHDDTCGICGDGGELLCCDNCPSTYHQACLSAKIYLGLHGCVGMGNSLGDGLSWTILRSKYARLDYQGFYTVILEKGEEILCAASMRVHGTKAAELPFIATCRQHRRQGMCQRLTNIIEEILRSFHVKILVLSAIPELELVSMMCLRYQMVSASIVEDLSSSLLNIDVLLLLDSFTMCQTAVVWLVDCSSREAARQWI</sequence>
<dbReference type="PANTHER" id="PTHR46508:SF2">
    <property type="entry name" value="INCREASED DNA METHYLATION 1"/>
    <property type="match status" value="1"/>
</dbReference>
<reference evidence="12" key="1">
    <citation type="journal article" date="2018" name="DNA Res.">
        <title>Multiple hybrid de novo genome assembly of finger millet, an orphan allotetraploid crop.</title>
        <authorList>
            <person name="Hatakeyama M."/>
            <person name="Aluri S."/>
            <person name="Balachadran M.T."/>
            <person name="Sivarajan S.R."/>
            <person name="Patrignani A."/>
            <person name="Gruter S."/>
            <person name="Poveda L."/>
            <person name="Shimizu-Inatsugi R."/>
            <person name="Baeten J."/>
            <person name="Francoijs K.J."/>
            <person name="Nataraja K.N."/>
            <person name="Reddy Y.A.N."/>
            <person name="Phadnis S."/>
            <person name="Ravikumar R.L."/>
            <person name="Schlapbach R."/>
            <person name="Sreeman S.M."/>
            <person name="Shimizu K.K."/>
        </authorList>
    </citation>
    <scope>NUCLEOTIDE SEQUENCE</scope>
</reference>
<evidence type="ECO:0000256" key="3">
    <source>
        <dbReference type="ARBA" id="ARBA00022614"/>
    </source>
</evidence>
<dbReference type="Pfam" id="PF23209">
    <property type="entry name" value="IDM1_C"/>
    <property type="match status" value="1"/>
</dbReference>
<dbReference type="InterPro" id="IPR001965">
    <property type="entry name" value="Znf_PHD"/>
</dbReference>
<evidence type="ECO:0000256" key="7">
    <source>
        <dbReference type="ARBA" id="ARBA00022771"/>
    </source>
</evidence>
<dbReference type="Gene3D" id="1.20.5.4130">
    <property type="match status" value="1"/>
</dbReference>
<dbReference type="SUPFAM" id="SSF57903">
    <property type="entry name" value="FYVE/PHD zinc finger"/>
    <property type="match status" value="1"/>
</dbReference>
<dbReference type="CDD" id="cd04301">
    <property type="entry name" value="NAT_SF"/>
    <property type="match status" value="1"/>
</dbReference>
<dbReference type="GO" id="GO:0000166">
    <property type="term" value="F:nucleotide binding"/>
    <property type="evidence" value="ECO:0007669"/>
    <property type="project" value="UniProtKB-KW"/>
</dbReference>
<dbReference type="InterPro" id="IPR056511">
    <property type="entry name" value="IDM1_C"/>
</dbReference>
<dbReference type="InterPro" id="IPR013083">
    <property type="entry name" value="Znf_RING/FYVE/PHD"/>
</dbReference>